<dbReference type="AlphaFoldDB" id="A0A1M4RVZ4"/>
<dbReference type="STRING" id="1892869.ACGLYG10_0297"/>
<evidence type="ECO:0000256" key="1">
    <source>
        <dbReference type="SAM" id="MobiDB-lite"/>
    </source>
</evidence>
<keyword evidence="3" id="KW-1185">Reference proteome</keyword>
<evidence type="ECO:0000313" key="3">
    <source>
        <dbReference type="Proteomes" id="UP000184291"/>
    </source>
</evidence>
<accession>A0A1M4RVZ4</accession>
<organism evidence="2 3">
    <name type="scientific">Actinomyces glycerinitolerans</name>
    <dbReference type="NCBI Taxonomy" id="1892869"/>
    <lineage>
        <taxon>Bacteria</taxon>
        <taxon>Bacillati</taxon>
        <taxon>Actinomycetota</taxon>
        <taxon>Actinomycetes</taxon>
        <taxon>Actinomycetales</taxon>
        <taxon>Actinomycetaceae</taxon>
        <taxon>Actinomyces</taxon>
    </lineage>
</organism>
<protein>
    <submittedName>
        <fullName evidence="2">Uncharacterized protein</fullName>
    </submittedName>
</protein>
<dbReference type="OrthoDB" id="3422162at2"/>
<name>A0A1M4RVZ4_9ACTO</name>
<evidence type="ECO:0000313" key="2">
    <source>
        <dbReference type="EMBL" id="SHE24099.1"/>
    </source>
</evidence>
<gene>
    <name evidence="2" type="ORF">ACGLYG10_0297</name>
</gene>
<sequence length="235" mass="25401">MTESFPLQPSPGVVLTGQAAAQQLTAMGLDADLLAEACHEGLQAAINQHTPFDPVIAFGFEHWAKTVSAVRKYLDSLGWRAHDRANAPRSVSPNEELTAIAAMGGNANTGNPDKRPANARSKGPVFRDEVDDNADLSRIQLAHQTALDLSEGATTADAAVARGIPLHTWILLYFWDRIENVLRCELSLPIACDDGIITQWHTRIILPEAPLEPTGLEAIPQRGPTDDVDFDVVAL</sequence>
<proteinExistence type="predicted"/>
<dbReference type="EMBL" id="FQTT01000001">
    <property type="protein sequence ID" value="SHE24099.1"/>
    <property type="molecule type" value="Genomic_DNA"/>
</dbReference>
<reference evidence="3" key="1">
    <citation type="submission" date="2016-09" db="EMBL/GenBank/DDBJ databases">
        <authorList>
            <person name="Strepis N."/>
        </authorList>
    </citation>
    <scope>NUCLEOTIDE SEQUENCE [LARGE SCALE GENOMIC DNA]</scope>
</reference>
<dbReference type="Proteomes" id="UP000184291">
    <property type="component" value="Unassembled WGS sequence"/>
</dbReference>
<feature type="region of interest" description="Disordered" evidence="1">
    <location>
        <begin position="105"/>
        <end position="124"/>
    </location>
</feature>
<dbReference type="RefSeq" id="WP_073327288.1">
    <property type="nucleotide sequence ID" value="NZ_FQTT01000001.1"/>
</dbReference>